<dbReference type="InterPro" id="IPR022880">
    <property type="entry name" value="DNApol_IV"/>
</dbReference>
<evidence type="ECO:0000256" key="4">
    <source>
        <dbReference type="HAMAP-Rule" id="MF_01113"/>
    </source>
</evidence>
<dbReference type="PANTHER" id="PTHR11076:SF33">
    <property type="entry name" value="DNA POLYMERASE KAPPA"/>
    <property type="match status" value="1"/>
</dbReference>
<feature type="domain" description="UmuC" evidence="6">
    <location>
        <begin position="16"/>
        <end position="214"/>
    </location>
</feature>
<dbReference type="Gene3D" id="3.40.1170.60">
    <property type="match status" value="1"/>
</dbReference>
<dbReference type="Gene3D" id="3.30.70.270">
    <property type="match status" value="1"/>
</dbReference>
<keyword evidence="3 4" id="KW-0239">DNA-directed DNA polymerase</keyword>
<keyword evidence="4" id="KW-0227">DNA damage</keyword>
<dbReference type="EMBL" id="SPMY01000017">
    <property type="protein sequence ID" value="NMQ27310.1"/>
    <property type="molecule type" value="Genomic_DNA"/>
</dbReference>
<dbReference type="InterPro" id="IPR043502">
    <property type="entry name" value="DNA/RNA_pol_sf"/>
</dbReference>
<comment type="subunit">
    <text evidence="4">Monomer.</text>
</comment>
<dbReference type="HAMAP" id="MF_01113">
    <property type="entry name" value="DNApol_IV"/>
    <property type="match status" value="1"/>
</dbReference>
<comment type="cofactor">
    <cofactor evidence="4">
        <name>Mg(2+)</name>
        <dbReference type="ChEBI" id="CHEBI:18420"/>
    </cofactor>
    <text evidence="4">Binds 2 magnesium ions per subunit.</text>
</comment>
<gene>
    <name evidence="4 7" type="primary">dinB</name>
    <name evidence="7" type="ORF">E4Q23_05795</name>
</gene>
<dbReference type="SUPFAM" id="SSF56672">
    <property type="entry name" value="DNA/RNA polymerases"/>
    <property type="match status" value="1"/>
</dbReference>
<evidence type="ECO:0000256" key="3">
    <source>
        <dbReference type="ARBA" id="ARBA00022932"/>
    </source>
</evidence>
<keyword evidence="2 4" id="KW-0515">Mutator protein</keyword>
<keyword evidence="4 7" id="KW-0808">Transferase</keyword>
<keyword evidence="8" id="KW-1185">Reference proteome</keyword>
<comment type="function">
    <text evidence="4">Poorly processive, error-prone DNA polymerase involved in untargeted mutagenesis. Copies undamaged DNA at stalled replication forks, which arise in vivo from mismatched or misaligned primer ends. These misaligned primers can be extended by PolIV. Exhibits no 3'-5' exonuclease (proofreading) activity. May be involved in translesional synthesis, in conjunction with the beta clamp from PolIII.</text>
</comment>
<dbReference type="InterPro" id="IPR050116">
    <property type="entry name" value="DNA_polymerase-Y"/>
</dbReference>
<dbReference type="Pfam" id="PF00817">
    <property type="entry name" value="IMS"/>
    <property type="match status" value="1"/>
</dbReference>
<protein>
    <recommendedName>
        <fullName evidence="4">DNA polymerase IV</fullName>
        <shortName evidence="4">Pol IV</shortName>
        <ecNumber evidence="4">2.7.7.7</ecNumber>
    </recommendedName>
</protein>
<accession>A0ABX1TX55</accession>
<comment type="similarity">
    <text evidence="1 4">Belongs to the DNA polymerase type-Y family.</text>
</comment>
<reference evidence="7 8" key="1">
    <citation type="submission" date="2019-03" db="EMBL/GenBank/DDBJ databases">
        <title>Metabolic reconstructions from genomes of highly enriched 'Candidatus Accumulibacter' and 'Candidatus Competibacter' bioreactor populations.</title>
        <authorList>
            <person name="Annavajhala M.K."/>
            <person name="Welles L."/>
            <person name="Abbas B."/>
            <person name="Sorokin D."/>
            <person name="Park H."/>
            <person name="Van Loosdrecht M."/>
            <person name="Chandran K."/>
        </authorList>
    </citation>
    <scope>NUCLEOTIDE SEQUENCE [LARGE SCALE GENOMIC DNA]</scope>
    <source>
        <strain evidence="7 8">SBR_S</strain>
    </source>
</reference>
<dbReference type="Proteomes" id="UP000749010">
    <property type="component" value="Unassembled WGS sequence"/>
</dbReference>
<dbReference type="CDD" id="cd03586">
    <property type="entry name" value="PolY_Pol_IV_kappa"/>
    <property type="match status" value="1"/>
</dbReference>
<evidence type="ECO:0000259" key="6">
    <source>
        <dbReference type="PROSITE" id="PS50173"/>
    </source>
</evidence>
<name>A0ABX1TX55_9PROT</name>
<evidence type="ECO:0000256" key="5">
    <source>
        <dbReference type="SAM" id="MobiDB-lite"/>
    </source>
</evidence>
<dbReference type="InterPro" id="IPR043128">
    <property type="entry name" value="Rev_trsase/Diguanyl_cyclase"/>
</dbReference>
<dbReference type="PANTHER" id="PTHR11076">
    <property type="entry name" value="DNA REPAIR POLYMERASE UMUC / TRANSFERASE FAMILY MEMBER"/>
    <property type="match status" value="1"/>
</dbReference>
<comment type="catalytic activity">
    <reaction evidence="4">
        <text>DNA(n) + a 2'-deoxyribonucleoside 5'-triphosphate = DNA(n+1) + diphosphate</text>
        <dbReference type="Rhea" id="RHEA:22508"/>
        <dbReference type="Rhea" id="RHEA-COMP:17339"/>
        <dbReference type="Rhea" id="RHEA-COMP:17340"/>
        <dbReference type="ChEBI" id="CHEBI:33019"/>
        <dbReference type="ChEBI" id="CHEBI:61560"/>
        <dbReference type="ChEBI" id="CHEBI:173112"/>
        <dbReference type="EC" id="2.7.7.7"/>
    </reaction>
</comment>
<feature type="active site" evidence="4">
    <location>
        <position position="136"/>
    </location>
</feature>
<feature type="region of interest" description="Disordered" evidence="5">
    <location>
        <begin position="375"/>
        <end position="424"/>
    </location>
</feature>
<evidence type="ECO:0000313" key="7">
    <source>
        <dbReference type="EMBL" id="NMQ27310.1"/>
    </source>
</evidence>
<feature type="site" description="Substrate discrimination" evidence="4">
    <location>
        <position position="25"/>
    </location>
</feature>
<dbReference type="InterPro" id="IPR001126">
    <property type="entry name" value="UmuC"/>
</dbReference>
<dbReference type="RefSeq" id="WP_169065766.1">
    <property type="nucleotide sequence ID" value="NZ_SPMY01000017.1"/>
</dbReference>
<keyword evidence="4" id="KW-0238">DNA-binding</keyword>
<keyword evidence="4" id="KW-0460">Magnesium</keyword>
<keyword evidence="4" id="KW-0963">Cytoplasm</keyword>
<dbReference type="InterPro" id="IPR017961">
    <property type="entry name" value="DNA_pol_Y-fam_little_finger"/>
</dbReference>
<evidence type="ECO:0000256" key="1">
    <source>
        <dbReference type="ARBA" id="ARBA00010945"/>
    </source>
</evidence>
<comment type="caution">
    <text evidence="7">The sequence shown here is derived from an EMBL/GenBank/DDBJ whole genome shotgun (WGS) entry which is preliminary data.</text>
</comment>
<dbReference type="Gene3D" id="3.30.1490.100">
    <property type="entry name" value="DNA polymerase, Y-family, little finger domain"/>
    <property type="match status" value="1"/>
</dbReference>
<dbReference type="Gene3D" id="1.10.150.20">
    <property type="entry name" value="5' to 3' exonuclease, C-terminal subdomain"/>
    <property type="match status" value="1"/>
</dbReference>
<keyword evidence="4" id="KW-0234">DNA repair</keyword>
<dbReference type="EC" id="2.7.7.7" evidence="4"/>
<dbReference type="PROSITE" id="PS50173">
    <property type="entry name" value="UMUC"/>
    <property type="match status" value="1"/>
</dbReference>
<feature type="binding site" evidence="4">
    <location>
        <position position="20"/>
    </location>
    <ligand>
        <name>Mg(2+)</name>
        <dbReference type="ChEBI" id="CHEBI:18420"/>
    </ligand>
</feature>
<keyword evidence="4" id="KW-0479">Metal-binding</keyword>
<dbReference type="InterPro" id="IPR036775">
    <property type="entry name" value="DNA_pol_Y-fam_lit_finger_sf"/>
</dbReference>
<feature type="binding site" evidence="4">
    <location>
        <position position="135"/>
    </location>
    <ligand>
        <name>Mg(2+)</name>
        <dbReference type="ChEBI" id="CHEBI:18420"/>
    </ligand>
</feature>
<evidence type="ECO:0000256" key="2">
    <source>
        <dbReference type="ARBA" id="ARBA00022457"/>
    </source>
</evidence>
<keyword evidence="4" id="KW-0235">DNA replication</keyword>
<dbReference type="Pfam" id="PF11799">
    <property type="entry name" value="IMS_C"/>
    <property type="match status" value="1"/>
</dbReference>
<sequence length="424" mass="46460">MPVTDAQPDTPPARRIAHLDMDAFYASVELLRYPELRGLPVVIGGSRTQQPLQLADGGRRFARLRDYAGRGVITTATYEARALGVFSAMGIMKAAKLAPEAILLPVDFPAYRHYSRLFKAAVAQLAPQIEDRGIDEIYIDLSTLAEDSRLLAQRIKDAVRAATGLSCSICIAANKLLAKIGSDLDKPDGLTLLNAEDLTQRIWPLAARKINGIGPKASERLAALGIHSIGELAQAEAGFLQHHFGRSYGRWLLAAAHGIDERALSTSSEPKSISRETTFERDLHPRDDRPELSAIFTALCTRVAEDLRRKDYQGRTIGIKLRFADFQTVTRDLTLPAAIDDAQAIRRAAGECLRRVPLDRKLRLLGVRVSALSARGAAEDEAPPRQQELVFGGSVDRPSYSIRRERTGDGSPATCAGDHEARER</sequence>
<proteinExistence type="inferred from homology"/>
<evidence type="ECO:0000313" key="8">
    <source>
        <dbReference type="Proteomes" id="UP000749010"/>
    </source>
</evidence>
<keyword evidence="4 7" id="KW-0548">Nucleotidyltransferase</keyword>
<organism evidence="7 8">
    <name type="scientific">Candidatus Accumulibacter phosphatis</name>
    <dbReference type="NCBI Taxonomy" id="327160"/>
    <lineage>
        <taxon>Bacteria</taxon>
        <taxon>Pseudomonadati</taxon>
        <taxon>Pseudomonadota</taxon>
        <taxon>Betaproteobacteria</taxon>
        <taxon>Candidatus Accumulibacter</taxon>
    </lineage>
</organism>
<dbReference type="GO" id="GO:0003887">
    <property type="term" value="F:DNA-directed DNA polymerase activity"/>
    <property type="evidence" value="ECO:0007669"/>
    <property type="project" value="UniProtKB-EC"/>
</dbReference>
<dbReference type="NCBIfam" id="NF002677">
    <property type="entry name" value="PRK02406.1"/>
    <property type="match status" value="1"/>
</dbReference>
<comment type="subcellular location">
    <subcellularLocation>
        <location evidence="4">Cytoplasm</location>
    </subcellularLocation>
</comment>
<dbReference type="SUPFAM" id="SSF100879">
    <property type="entry name" value="Lesion bypass DNA polymerase (Y-family), little finger domain"/>
    <property type="match status" value="1"/>
</dbReference>